<protein>
    <submittedName>
        <fullName evidence="2">GNAT family N-acetyltransferase</fullName>
    </submittedName>
</protein>
<sequence length="179" mass="21080">MHLETKDLILRRMQPSDLEGLFELDSDPIVHKYLGNQPRTHIEESQKDLEDNMRQWDERGVARWTSIEKSSGDFIGWSGLRLNNDLTYNNHTNFYDVGYRFIPRYWGKGYATESSIVALDYFFNVMKKELLCGIAETENIASNRVLQKVGLHFIEDFTIDDIPAKWYELKREDYGKKMS</sequence>
<gene>
    <name evidence="2" type="ORF">ACFOSX_02375</name>
</gene>
<dbReference type="RefSeq" id="WP_386096637.1">
    <property type="nucleotide sequence ID" value="NZ_JBHSAT010000004.1"/>
</dbReference>
<dbReference type="SUPFAM" id="SSF55729">
    <property type="entry name" value="Acyl-CoA N-acyltransferases (Nat)"/>
    <property type="match status" value="1"/>
</dbReference>
<dbReference type="InterPro" id="IPR051531">
    <property type="entry name" value="N-acetyltransferase"/>
</dbReference>
<proteinExistence type="predicted"/>
<dbReference type="Gene3D" id="3.40.630.30">
    <property type="match status" value="1"/>
</dbReference>
<organism evidence="2 3">
    <name type="scientific">Winogradskyella maritima</name>
    <dbReference type="NCBI Taxonomy" id="1517766"/>
    <lineage>
        <taxon>Bacteria</taxon>
        <taxon>Pseudomonadati</taxon>
        <taxon>Bacteroidota</taxon>
        <taxon>Flavobacteriia</taxon>
        <taxon>Flavobacteriales</taxon>
        <taxon>Flavobacteriaceae</taxon>
        <taxon>Winogradskyella</taxon>
    </lineage>
</organism>
<dbReference type="PROSITE" id="PS51186">
    <property type="entry name" value="GNAT"/>
    <property type="match status" value="1"/>
</dbReference>
<accession>A0ABV8AEM4</accession>
<dbReference type="Proteomes" id="UP001595812">
    <property type="component" value="Unassembled WGS sequence"/>
</dbReference>
<dbReference type="Pfam" id="PF13302">
    <property type="entry name" value="Acetyltransf_3"/>
    <property type="match status" value="1"/>
</dbReference>
<dbReference type="InterPro" id="IPR016181">
    <property type="entry name" value="Acyl_CoA_acyltransferase"/>
</dbReference>
<name>A0ABV8AEM4_9FLAO</name>
<keyword evidence="3" id="KW-1185">Reference proteome</keyword>
<dbReference type="PANTHER" id="PTHR43792">
    <property type="entry name" value="GNAT FAMILY, PUTATIVE (AFU_ORTHOLOGUE AFUA_3G00765)-RELATED-RELATED"/>
    <property type="match status" value="1"/>
</dbReference>
<dbReference type="PANTHER" id="PTHR43792:SF16">
    <property type="entry name" value="N-ACETYLTRANSFERASE DOMAIN-CONTAINING PROTEIN"/>
    <property type="match status" value="1"/>
</dbReference>
<dbReference type="InterPro" id="IPR000182">
    <property type="entry name" value="GNAT_dom"/>
</dbReference>
<comment type="caution">
    <text evidence="2">The sequence shown here is derived from an EMBL/GenBank/DDBJ whole genome shotgun (WGS) entry which is preliminary data.</text>
</comment>
<feature type="domain" description="N-acetyltransferase" evidence="1">
    <location>
        <begin position="8"/>
        <end position="172"/>
    </location>
</feature>
<evidence type="ECO:0000313" key="2">
    <source>
        <dbReference type="EMBL" id="MFC3876065.1"/>
    </source>
</evidence>
<dbReference type="EMBL" id="JBHSAT010000004">
    <property type="protein sequence ID" value="MFC3876065.1"/>
    <property type="molecule type" value="Genomic_DNA"/>
</dbReference>
<evidence type="ECO:0000313" key="3">
    <source>
        <dbReference type="Proteomes" id="UP001595812"/>
    </source>
</evidence>
<evidence type="ECO:0000259" key="1">
    <source>
        <dbReference type="PROSITE" id="PS51186"/>
    </source>
</evidence>
<reference evidence="3" key="1">
    <citation type="journal article" date="2019" name="Int. J. Syst. Evol. Microbiol.">
        <title>The Global Catalogue of Microorganisms (GCM) 10K type strain sequencing project: providing services to taxonomists for standard genome sequencing and annotation.</title>
        <authorList>
            <consortium name="The Broad Institute Genomics Platform"/>
            <consortium name="The Broad Institute Genome Sequencing Center for Infectious Disease"/>
            <person name="Wu L."/>
            <person name="Ma J."/>
        </authorList>
    </citation>
    <scope>NUCLEOTIDE SEQUENCE [LARGE SCALE GENOMIC DNA]</scope>
    <source>
        <strain evidence="3">CECT 8979</strain>
    </source>
</reference>